<dbReference type="RefSeq" id="WP_209891341.1">
    <property type="nucleotide sequence ID" value="NZ_JAGGMR010000001.1"/>
</dbReference>
<name>A0ABS4QGD0_9NOCA</name>
<evidence type="ECO:0000313" key="1">
    <source>
        <dbReference type="EMBL" id="MBP2190759.1"/>
    </source>
</evidence>
<organism evidence="1 2">
    <name type="scientific">Nocardia goodfellowii</name>
    <dbReference type="NCBI Taxonomy" id="882446"/>
    <lineage>
        <taxon>Bacteria</taxon>
        <taxon>Bacillati</taxon>
        <taxon>Actinomycetota</taxon>
        <taxon>Actinomycetes</taxon>
        <taxon>Mycobacteriales</taxon>
        <taxon>Nocardiaceae</taxon>
        <taxon>Nocardia</taxon>
    </lineage>
</organism>
<protein>
    <recommendedName>
        <fullName evidence="3">PIN domain-containing protein</fullName>
    </recommendedName>
</protein>
<dbReference type="EMBL" id="JAGGMR010000001">
    <property type="protein sequence ID" value="MBP2190759.1"/>
    <property type="molecule type" value="Genomic_DNA"/>
</dbReference>
<keyword evidence="2" id="KW-1185">Reference proteome</keyword>
<gene>
    <name evidence="1" type="ORF">BJ987_003660</name>
</gene>
<reference evidence="1 2" key="1">
    <citation type="submission" date="2021-03" db="EMBL/GenBank/DDBJ databases">
        <title>Sequencing the genomes of 1000 actinobacteria strains.</title>
        <authorList>
            <person name="Klenk H.-P."/>
        </authorList>
    </citation>
    <scope>NUCLEOTIDE SEQUENCE [LARGE SCALE GENOMIC DNA]</scope>
    <source>
        <strain evidence="1 2">DSM 45516</strain>
    </source>
</reference>
<sequence length="136" mass="14721">MTDRSELSGVVFDTAALTAWAHRVMYAQSVVWTTSEAGNTLLVPVTALIAARALIPVRRHDILSALLDLPNTVIRGLDGPASRQVGATLLGRRDADTMVTAGHVTLEAVNRGWSCLTDRPDKLRELDPRVIVDVLP</sequence>
<evidence type="ECO:0008006" key="3">
    <source>
        <dbReference type="Google" id="ProtNLM"/>
    </source>
</evidence>
<evidence type="ECO:0000313" key="2">
    <source>
        <dbReference type="Proteomes" id="UP001519325"/>
    </source>
</evidence>
<proteinExistence type="predicted"/>
<dbReference type="Proteomes" id="UP001519325">
    <property type="component" value="Unassembled WGS sequence"/>
</dbReference>
<comment type="caution">
    <text evidence="1">The sequence shown here is derived from an EMBL/GenBank/DDBJ whole genome shotgun (WGS) entry which is preliminary data.</text>
</comment>
<accession>A0ABS4QGD0</accession>